<organism evidence="3">
    <name type="scientific">marine sediment metagenome</name>
    <dbReference type="NCBI Taxonomy" id="412755"/>
    <lineage>
        <taxon>unclassified sequences</taxon>
        <taxon>metagenomes</taxon>
        <taxon>ecological metagenomes</taxon>
    </lineage>
</organism>
<dbReference type="InterPro" id="IPR025668">
    <property type="entry name" value="Tnp_DDE_dom"/>
</dbReference>
<feature type="domain" description="Transposase DDE" evidence="2">
    <location>
        <begin position="362"/>
        <end position="458"/>
    </location>
</feature>
<dbReference type="AlphaFoldDB" id="A0A0F9L847"/>
<name>A0A0F9L847_9ZZZZ</name>
<accession>A0A0F9L847</accession>
<evidence type="ECO:0000259" key="2">
    <source>
        <dbReference type="Pfam" id="PF13586"/>
    </source>
</evidence>
<feature type="domain" description="Transposase InsH N-terminal" evidence="1">
    <location>
        <begin position="22"/>
        <end position="117"/>
    </location>
</feature>
<reference evidence="3" key="1">
    <citation type="journal article" date="2015" name="Nature">
        <title>Complex archaea that bridge the gap between prokaryotes and eukaryotes.</title>
        <authorList>
            <person name="Spang A."/>
            <person name="Saw J.H."/>
            <person name="Jorgensen S.L."/>
            <person name="Zaremba-Niedzwiedzka K."/>
            <person name="Martijn J."/>
            <person name="Lind A.E."/>
            <person name="van Eijk R."/>
            <person name="Schleper C."/>
            <person name="Guy L."/>
            <person name="Ettema T.J."/>
        </authorList>
    </citation>
    <scope>NUCLEOTIDE SEQUENCE</scope>
</reference>
<dbReference type="InterPro" id="IPR047710">
    <property type="entry name" value="Transpos_IS5-like"/>
</dbReference>
<protein>
    <recommendedName>
        <fullName evidence="4">Transposase InsH N-terminal domain-containing protein</fullName>
    </recommendedName>
</protein>
<dbReference type="PANTHER" id="PTHR33803">
    <property type="entry name" value="IS1478 TRANSPOSASE"/>
    <property type="match status" value="1"/>
</dbReference>
<dbReference type="PANTHER" id="PTHR33803:SF3">
    <property type="entry name" value="BLL1974 PROTEIN"/>
    <property type="match status" value="1"/>
</dbReference>
<gene>
    <name evidence="3" type="ORF">LCGC14_1612400</name>
</gene>
<proteinExistence type="predicted"/>
<evidence type="ECO:0000259" key="1">
    <source>
        <dbReference type="Pfam" id="PF05598"/>
    </source>
</evidence>
<dbReference type="EMBL" id="LAZR01013067">
    <property type="protein sequence ID" value="KKM23715.1"/>
    <property type="molecule type" value="Genomic_DNA"/>
</dbReference>
<dbReference type="Pfam" id="PF05598">
    <property type="entry name" value="DUF772"/>
    <property type="match status" value="1"/>
</dbReference>
<dbReference type="NCBIfam" id="NF033578">
    <property type="entry name" value="transpos_IS5_1"/>
    <property type="match status" value="1"/>
</dbReference>
<evidence type="ECO:0000313" key="3">
    <source>
        <dbReference type="EMBL" id="KKM23715.1"/>
    </source>
</evidence>
<dbReference type="Pfam" id="PF13586">
    <property type="entry name" value="DDE_Tnp_1_2"/>
    <property type="match status" value="1"/>
</dbReference>
<dbReference type="InterPro" id="IPR008490">
    <property type="entry name" value="Transposase_InsH_N"/>
</dbReference>
<sequence length="507" mass="59145">MYRKDDTNQLKFEDFYLPFSGKLRSDNRWVILSKQIPWQQIEQRYSANFSDNKTGCPAKSARIALGSLIIKERLGTTDRETVLQIAENPYLQYFLGFPEYKDEVPFDHSLMTHFRKRFTKDTLAEINELIVRNALEPDEELQDKSSAANDDDQPWNKGKLIVDATCTPADVAYPTDLNLLNEAREKTEAIIDTMHASLVGTQKKPRTYRQKARKDYLAVAKQKRPGGKKVRKAIGKQLCYLRRNLRNIDKMASRGLLMYLSRKQYRDLLVIKELYRQQLWMYENRTHKIAERIVSISQPHIRPIVRGKAKSNVEFGAKVSVSLIDGFSFVDRIDWDNYNESGDLIGQIENYRKRFGLYPESVHADQIYRNRENRRYCKAHGIRLSGLSLGRPKKVTAENAEQLKQQKQQFHQDEIDRIAIEGKFGQGKRRFSLARIMAKLAGTSETVIMVAFMVMNLERILSSGLYFLLHIWQNLLAAHQECCNYAQNLHWMQKVRIRMPWPEIIKC</sequence>
<comment type="caution">
    <text evidence="3">The sequence shown here is derived from an EMBL/GenBank/DDBJ whole genome shotgun (WGS) entry which is preliminary data.</text>
</comment>
<evidence type="ECO:0008006" key="4">
    <source>
        <dbReference type="Google" id="ProtNLM"/>
    </source>
</evidence>